<dbReference type="PANTHER" id="PTHR34222:SF37">
    <property type="entry name" value="RETROTRANSPOSON GAG DOMAIN-CONTAINING PROTEIN"/>
    <property type="match status" value="1"/>
</dbReference>
<dbReference type="PANTHER" id="PTHR34222">
    <property type="entry name" value="GAG_PRE-INTEGRS DOMAIN-CONTAINING PROTEIN"/>
    <property type="match status" value="1"/>
</dbReference>
<accession>A0A3Q0F3K9</accession>
<sequence length="206" mass="23728">MELDHYRVIKAKYPNDSAMLKEYIEQDRVYDFLVGLNYDFDQVRVQILGKDKVLRINEVVAMVRSEENRRRIMLESPTMENSAMVATGSAKMVDPQKGGLINMEKKNEGVWCIFCNKPRHTCDKCWKLHGKPPSRDWGSQNHEKEWGKRGDNSRKGGQAHLGAAKHEENSSGPIPLNQDEVQQMHSFLNKLDKSPEPTIGEDDWRC</sequence>
<dbReference type="GeneID" id="111241705"/>
<feature type="compositionally biased region" description="Basic and acidic residues" evidence="1">
    <location>
        <begin position="141"/>
        <end position="154"/>
    </location>
</feature>
<evidence type="ECO:0000256" key="1">
    <source>
        <dbReference type="SAM" id="MobiDB-lite"/>
    </source>
</evidence>
<reference evidence="3" key="2">
    <citation type="submission" date="2025-08" db="UniProtKB">
        <authorList>
            <consortium name="RefSeq"/>
        </authorList>
    </citation>
    <scope>IDENTIFICATION</scope>
    <source>
        <tissue evidence="3">Leaf</tissue>
    </source>
</reference>
<organism evidence="2 3">
    <name type="scientific">Vigna radiata var. radiata</name>
    <name type="common">Mung bean</name>
    <name type="synonym">Phaseolus aureus</name>
    <dbReference type="NCBI Taxonomy" id="3916"/>
    <lineage>
        <taxon>Eukaryota</taxon>
        <taxon>Viridiplantae</taxon>
        <taxon>Streptophyta</taxon>
        <taxon>Embryophyta</taxon>
        <taxon>Tracheophyta</taxon>
        <taxon>Spermatophyta</taxon>
        <taxon>Magnoliopsida</taxon>
        <taxon>eudicotyledons</taxon>
        <taxon>Gunneridae</taxon>
        <taxon>Pentapetalae</taxon>
        <taxon>rosids</taxon>
        <taxon>fabids</taxon>
        <taxon>Fabales</taxon>
        <taxon>Fabaceae</taxon>
        <taxon>Papilionoideae</taxon>
        <taxon>50 kb inversion clade</taxon>
        <taxon>NPAAA clade</taxon>
        <taxon>indigoferoid/millettioid clade</taxon>
        <taxon>Phaseoleae</taxon>
        <taxon>Vigna</taxon>
    </lineage>
</organism>
<gene>
    <name evidence="3" type="primary">LOC111241705</name>
</gene>
<dbReference type="KEGG" id="vra:111241705"/>
<proteinExistence type="predicted"/>
<keyword evidence="2" id="KW-1185">Reference proteome</keyword>
<dbReference type="Proteomes" id="UP000087766">
    <property type="component" value="Chromosome 1"/>
</dbReference>
<evidence type="ECO:0000313" key="2">
    <source>
        <dbReference type="Proteomes" id="UP000087766"/>
    </source>
</evidence>
<feature type="region of interest" description="Disordered" evidence="1">
    <location>
        <begin position="130"/>
        <end position="206"/>
    </location>
</feature>
<dbReference type="RefSeq" id="XP_022637194.1">
    <property type="nucleotide sequence ID" value="XM_022781473.1"/>
</dbReference>
<dbReference type="AlphaFoldDB" id="A0A3Q0F3K9"/>
<protein>
    <submittedName>
        <fullName evidence="3">Uncharacterized protein LOC111241705</fullName>
    </submittedName>
</protein>
<evidence type="ECO:0000313" key="3">
    <source>
        <dbReference type="RefSeq" id="XP_022637194.1"/>
    </source>
</evidence>
<name>A0A3Q0F3K9_VIGRR</name>
<reference evidence="2" key="1">
    <citation type="journal article" date="2014" name="Nat. Commun.">
        <title>Genome sequence of mungbean and insights into evolution within Vigna species.</title>
        <authorList>
            <person name="Kang Y.J."/>
            <person name="Kim S.K."/>
            <person name="Kim M.Y."/>
            <person name="Lestari P."/>
            <person name="Kim K.H."/>
            <person name="Ha B.K."/>
            <person name="Jun T.H."/>
            <person name="Hwang W.J."/>
            <person name="Lee T."/>
            <person name="Lee J."/>
            <person name="Shim S."/>
            <person name="Yoon M.Y."/>
            <person name="Jang Y.E."/>
            <person name="Han K.S."/>
            <person name="Taeprayoon P."/>
            <person name="Yoon N."/>
            <person name="Somta P."/>
            <person name="Tanya P."/>
            <person name="Kim K.S."/>
            <person name="Gwag J.G."/>
            <person name="Moon J.K."/>
            <person name="Lee Y.H."/>
            <person name="Park B.S."/>
            <person name="Bombarely A."/>
            <person name="Doyle J.J."/>
            <person name="Jackson S.A."/>
            <person name="Schafleitner R."/>
            <person name="Srinives P."/>
            <person name="Varshney R.K."/>
            <person name="Lee S.H."/>
        </authorList>
    </citation>
    <scope>NUCLEOTIDE SEQUENCE [LARGE SCALE GENOMIC DNA]</scope>
    <source>
        <strain evidence="2">cv. VC1973A</strain>
    </source>
</reference>
<dbReference type="OrthoDB" id="1724808at2759"/>